<feature type="coiled-coil region" evidence="1">
    <location>
        <begin position="62"/>
        <end position="89"/>
    </location>
</feature>
<organism evidence="3 4">
    <name type="scientific">Pseudocitrobacter corydidari</name>
    <dbReference type="NCBI Taxonomy" id="2891570"/>
    <lineage>
        <taxon>Bacteria</taxon>
        <taxon>Pseudomonadati</taxon>
        <taxon>Pseudomonadota</taxon>
        <taxon>Gammaproteobacteria</taxon>
        <taxon>Enterobacterales</taxon>
        <taxon>Enterobacteriaceae</taxon>
        <taxon>Pseudocitrobacter</taxon>
    </lineage>
</organism>
<gene>
    <name evidence="3" type="ORF">G163CM_08050</name>
</gene>
<reference evidence="3 4" key="1">
    <citation type="journal article" date="2022" name="Int. J. Syst. Evol. Microbiol.">
        <title>Pseudocitrobacter corydidari sp. nov., isolated from the Asian emerald cockroach Corydidarum magnifica.</title>
        <authorList>
            <person name="Guzman J."/>
            <person name="Poehlein A."/>
            <person name="Glaeser S.P."/>
            <person name="Schwengers O."/>
            <person name="Blom J."/>
            <person name="Hollensteiner J."/>
            <person name="Kampfer P."/>
            <person name="Vilcinskas A."/>
        </authorList>
    </citation>
    <scope>NUCLEOTIDE SEQUENCE [LARGE SCALE GENOMIC DNA]</scope>
    <source>
        <strain evidence="3">G163CM</strain>
    </source>
</reference>
<keyword evidence="1" id="KW-0175">Coiled coil</keyword>
<accession>A0ABY3S0F4</accession>
<keyword evidence="4" id="KW-1185">Reference proteome</keyword>
<evidence type="ECO:0000313" key="3">
    <source>
        <dbReference type="EMBL" id="UGS40112.1"/>
    </source>
</evidence>
<evidence type="ECO:0000313" key="4">
    <source>
        <dbReference type="Proteomes" id="UP001199659"/>
    </source>
</evidence>
<dbReference type="Proteomes" id="UP001199659">
    <property type="component" value="Chromosome"/>
</dbReference>
<protein>
    <submittedName>
        <fullName evidence="3">Uncharacterized protein</fullName>
    </submittedName>
</protein>
<evidence type="ECO:0000256" key="1">
    <source>
        <dbReference type="SAM" id="Coils"/>
    </source>
</evidence>
<feature type="signal peptide" evidence="2">
    <location>
        <begin position="1"/>
        <end position="20"/>
    </location>
</feature>
<keyword evidence="2" id="KW-0732">Signal</keyword>
<feature type="chain" id="PRO_5047468779" evidence="2">
    <location>
        <begin position="21"/>
        <end position="242"/>
    </location>
</feature>
<dbReference type="EMBL" id="CP087880">
    <property type="protein sequence ID" value="UGS40112.1"/>
    <property type="molecule type" value="Genomic_DNA"/>
</dbReference>
<evidence type="ECO:0000256" key="2">
    <source>
        <dbReference type="SAM" id="SignalP"/>
    </source>
</evidence>
<dbReference type="RefSeq" id="WP_231827007.1">
    <property type="nucleotide sequence ID" value="NZ_CP087880.1"/>
</dbReference>
<sequence length="242" mass="27751">MKHIGWVIALLLLASKTTLAAAVEKVEDTCQVYDKYASTVKNGGASDEQKLMQLTRHMYGYHDEYASACENFENDKHEYQQRIFAYTQNHFLVTPSLVVECTTITGDDTCDGDRDWTDRAFLYMEFPNVKTPRRPTSLKSDALSLPYSKSYISDMEGFVSFANYQYRLTAVYYYYGPGQYNGGRMQHVKLSPGVRNGNTMTINGIRIKELGTITCHSGDSCSWLTAIYQRDNNHYLKAIWYY</sequence>
<name>A0ABY3S0F4_9ENTR</name>
<proteinExistence type="predicted"/>